<feature type="region of interest" description="Disordered" evidence="4">
    <location>
        <begin position="268"/>
        <end position="310"/>
    </location>
</feature>
<dbReference type="Proteomes" id="UP000594260">
    <property type="component" value="Unplaced"/>
</dbReference>
<dbReference type="RefSeq" id="XP_022657050.1">
    <property type="nucleotide sequence ID" value="XM_022801315.1"/>
</dbReference>
<evidence type="ECO:0000256" key="2">
    <source>
        <dbReference type="ARBA" id="ARBA00007643"/>
    </source>
</evidence>
<dbReference type="RefSeq" id="XP_022657049.1">
    <property type="nucleotide sequence ID" value="XM_022801314.1"/>
</dbReference>
<keyword evidence="3" id="KW-0539">Nucleus</keyword>
<dbReference type="PANTHER" id="PTHR13486:SF2">
    <property type="entry name" value="SPLICING FACTOR C9ORF78"/>
    <property type="match status" value="1"/>
</dbReference>
<evidence type="ECO:0000313" key="5">
    <source>
        <dbReference type="EnsemblMetazoa" id="XP_022657050"/>
    </source>
</evidence>
<dbReference type="GeneID" id="111248638"/>
<dbReference type="RefSeq" id="XP_022657051.1">
    <property type="nucleotide sequence ID" value="XM_022801316.1"/>
</dbReference>
<dbReference type="KEGG" id="vde:111248638"/>
<feature type="compositionally biased region" description="Basic and acidic residues" evidence="4">
    <location>
        <begin position="278"/>
        <end position="301"/>
    </location>
</feature>
<evidence type="ECO:0000313" key="6">
    <source>
        <dbReference type="Proteomes" id="UP000594260"/>
    </source>
</evidence>
<accession>A0A7M7JTN2</accession>
<dbReference type="PANTHER" id="PTHR13486">
    <property type="entry name" value="TELOMERE LENGTH AND SILENCING PROTEIN 1 TLS1 FAMILY MEMBER"/>
    <property type="match status" value="1"/>
</dbReference>
<dbReference type="GO" id="GO:0005681">
    <property type="term" value="C:spliceosomal complex"/>
    <property type="evidence" value="ECO:0007669"/>
    <property type="project" value="TreeGrafter"/>
</dbReference>
<evidence type="ECO:0000256" key="3">
    <source>
        <dbReference type="ARBA" id="ARBA00023242"/>
    </source>
</evidence>
<sequence length="310" mass="34994">MSDEKAIIVASKADISLPSASPGPAECSNTPDEPPVETIVFKTIKRKKNLRTAKVAVDDNGAQDGATSNDEASAEVDRSIMEDTRELQRLRKRQKGVSVASLIVGKTIPAIVEKTSDPFKMETGGLVEMKAAKKADTINIGNQFASETNERDEDADMMKYIEEELKKRKGDAAPTEEEPKHLSLKNEDLLMQILPKHLKQAGNSKSEEMLSNQMLAGIPEVDLGIDERIRNIEATEEAKMRMLRDRVRTVPKEESMAPVNFSVNFAQQQEARRHRVHRDYQYQNHREPGQPLRASDDMRVERFKKHFSRR</sequence>
<reference evidence="5" key="1">
    <citation type="submission" date="2021-01" db="UniProtKB">
        <authorList>
            <consortium name="EnsemblMetazoa"/>
        </authorList>
    </citation>
    <scope>IDENTIFICATION</scope>
</reference>
<dbReference type="OMA" id="FSHETKA"/>
<dbReference type="GO" id="GO:0000398">
    <property type="term" value="P:mRNA splicing, via spliceosome"/>
    <property type="evidence" value="ECO:0007669"/>
    <property type="project" value="TreeGrafter"/>
</dbReference>
<dbReference type="InterPro" id="IPR010756">
    <property type="entry name" value="Tls1-like"/>
</dbReference>
<evidence type="ECO:0000256" key="1">
    <source>
        <dbReference type="ARBA" id="ARBA00004123"/>
    </source>
</evidence>
<name>A0A7M7JTN2_VARDE</name>
<dbReference type="Pfam" id="PF07052">
    <property type="entry name" value="Hep_59"/>
    <property type="match status" value="1"/>
</dbReference>
<dbReference type="FunCoup" id="A0A7M7JTN2">
    <property type="interactions" value="1667"/>
</dbReference>
<dbReference type="InParanoid" id="A0A7M7JTN2"/>
<evidence type="ECO:0000256" key="4">
    <source>
        <dbReference type="SAM" id="MobiDB-lite"/>
    </source>
</evidence>
<dbReference type="AlphaFoldDB" id="A0A7M7JTN2"/>
<dbReference type="EnsemblMetazoa" id="XM_022801316">
    <property type="protein sequence ID" value="XP_022657051"/>
    <property type="gene ID" value="LOC111248638"/>
</dbReference>
<dbReference type="RefSeq" id="XP_022657048.1">
    <property type="nucleotide sequence ID" value="XM_022801313.1"/>
</dbReference>
<evidence type="ECO:0008006" key="7">
    <source>
        <dbReference type="Google" id="ProtNLM"/>
    </source>
</evidence>
<keyword evidence="6" id="KW-1185">Reference proteome</keyword>
<dbReference type="EnsemblMetazoa" id="XM_022801314">
    <property type="protein sequence ID" value="XP_022657049"/>
    <property type="gene ID" value="LOC111248638"/>
</dbReference>
<comment type="subcellular location">
    <subcellularLocation>
        <location evidence="1">Nucleus</location>
    </subcellularLocation>
</comment>
<comment type="similarity">
    <text evidence="2">Belongs to the TLS1 family.</text>
</comment>
<dbReference type="OrthoDB" id="5627at2759"/>
<dbReference type="EnsemblMetazoa" id="XM_022801313">
    <property type="protein sequence ID" value="XP_022657048"/>
    <property type="gene ID" value="LOC111248638"/>
</dbReference>
<organism evidence="5 6">
    <name type="scientific">Varroa destructor</name>
    <name type="common">Honeybee mite</name>
    <dbReference type="NCBI Taxonomy" id="109461"/>
    <lineage>
        <taxon>Eukaryota</taxon>
        <taxon>Metazoa</taxon>
        <taxon>Ecdysozoa</taxon>
        <taxon>Arthropoda</taxon>
        <taxon>Chelicerata</taxon>
        <taxon>Arachnida</taxon>
        <taxon>Acari</taxon>
        <taxon>Parasitiformes</taxon>
        <taxon>Mesostigmata</taxon>
        <taxon>Gamasina</taxon>
        <taxon>Dermanyssoidea</taxon>
        <taxon>Varroidae</taxon>
        <taxon>Varroa</taxon>
    </lineage>
</organism>
<proteinExistence type="inferred from homology"/>
<protein>
    <recommendedName>
        <fullName evidence="7">Hepatocellular carcinoma-associated antigen 59</fullName>
    </recommendedName>
</protein>
<dbReference type="EnsemblMetazoa" id="XM_022801315">
    <property type="protein sequence ID" value="XP_022657050"/>
    <property type="gene ID" value="LOC111248638"/>
</dbReference>